<comment type="cofactor">
    <cofactor evidence="1">
        <name>Mg(2+)</name>
        <dbReference type="ChEBI" id="CHEBI:18420"/>
    </cofactor>
</comment>
<dbReference type="OrthoDB" id="9806150at2"/>
<dbReference type="PROSITE" id="PS51462">
    <property type="entry name" value="NUDIX"/>
    <property type="match status" value="1"/>
</dbReference>
<dbReference type="GO" id="GO:0006753">
    <property type="term" value="P:nucleoside phosphate metabolic process"/>
    <property type="evidence" value="ECO:0007669"/>
    <property type="project" value="TreeGrafter"/>
</dbReference>
<evidence type="ECO:0000259" key="3">
    <source>
        <dbReference type="PROSITE" id="PS51462"/>
    </source>
</evidence>
<accession>A0A1T4L977</accession>
<proteinExistence type="predicted"/>
<dbReference type="GO" id="GO:0019693">
    <property type="term" value="P:ribose phosphate metabolic process"/>
    <property type="evidence" value="ECO:0007669"/>
    <property type="project" value="TreeGrafter"/>
</dbReference>
<dbReference type="PANTHER" id="PTHR11839:SF18">
    <property type="entry name" value="NUDIX HYDROLASE DOMAIN-CONTAINING PROTEIN"/>
    <property type="match status" value="1"/>
</dbReference>
<name>A0A1T4L977_9LACT</name>
<feature type="domain" description="Nudix hydrolase" evidence="3">
    <location>
        <begin position="48"/>
        <end position="182"/>
    </location>
</feature>
<dbReference type="RefSeq" id="WP_078755769.1">
    <property type="nucleotide sequence ID" value="NZ_FUWO01000007.1"/>
</dbReference>
<organism evidence="4 5">
    <name type="scientific">Globicatella sulfidifaciens DSM 15739</name>
    <dbReference type="NCBI Taxonomy" id="1121925"/>
    <lineage>
        <taxon>Bacteria</taxon>
        <taxon>Bacillati</taxon>
        <taxon>Bacillota</taxon>
        <taxon>Bacilli</taxon>
        <taxon>Lactobacillales</taxon>
        <taxon>Aerococcaceae</taxon>
        <taxon>Globicatella</taxon>
    </lineage>
</organism>
<dbReference type="STRING" id="1121925.SAMN02746011_01001"/>
<dbReference type="Pfam" id="PF00293">
    <property type="entry name" value="NUDIX"/>
    <property type="match status" value="1"/>
</dbReference>
<dbReference type="PANTHER" id="PTHR11839">
    <property type="entry name" value="UDP/ADP-SUGAR PYROPHOSPHATASE"/>
    <property type="match status" value="1"/>
</dbReference>
<dbReference type="AlphaFoldDB" id="A0A1T4L977"/>
<sequence length="189" mass="21647">MQFDKNKVKSLNDPRLISSEQIFDGHILQLYVNQLKLENGAIVEREIIHHLPAVCILATDEDKVVLVKQFRPAVVADIYEIPAGILDFQSESLEQAIDGAKRELEEETGYQAEQWQEVNSFYVSPGYLDEKITLFHATGLNKVENPLPQDENENVTIHEFTKADIRQMMSQGKIVDVKTLYALQYWLAQ</sequence>
<dbReference type="GO" id="GO:0005829">
    <property type="term" value="C:cytosol"/>
    <property type="evidence" value="ECO:0007669"/>
    <property type="project" value="TreeGrafter"/>
</dbReference>
<dbReference type="Proteomes" id="UP000189941">
    <property type="component" value="Unassembled WGS sequence"/>
</dbReference>
<dbReference type="CDD" id="cd03424">
    <property type="entry name" value="NUDIX_ADPRase_Nudt5_UGPPase_Nudt14"/>
    <property type="match status" value="1"/>
</dbReference>
<protein>
    <submittedName>
        <fullName evidence="4">ADP-ribose pyrophosphatase</fullName>
    </submittedName>
</protein>
<keyword evidence="2" id="KW-0378">Hydrolase</keyword>
<keyword evidence="5" id="KW-1185">Reference proteome</keyword>
<reference evidence="5" key="1">
    <citation type="submission" date="2017-02" db="EMBL/GenBank/DDBJ databases">
        <authorList>
            <person name="Varghese N."/>
            <person name="Submissions S."/>
        </authorList>
    </citation>
    <scope>NUCLEOTIDE SEQUENCE [LARGE SCALE GENOMIC DNA]</scope>
    <source>
        <strain evidence="5">DSM 15739</strain>
    </source>
</reference>
<dbReference type="InterPro" id="IPR000086">
    <property type="entry name" value="NUDIX_hydrolase_dom"/>
</dbReference>
<evidence type="ECO:0000313" key="5">
    <source>
        <dbReference type="Proteomes" id="UP000189941"/>
    </source>
</evidence>
<dbReference type="InterPro" id="IPR015797">
    <property type="entry name" value="NUDIX_hydrolase-like_dom_sf"/>
</dbReference>
<evidence type="ECO:0000256" key="1">
    <source>
        <dbReference type="ARBA" id="ARBA00001946"/>
    </source>
</evidence>
<evidence type="ECO:0000256" key="2">
    <source>
        <dbReference type="ARBA" id="ARBA00022801"/>
    </source>
</evidence>
<evidence type="ECO:0000313" key="4">
    <source>
        <dbReference type="EMBL" id="SJZ51150.1"/>
    </source>
</evidence>
<dbReference type="EMBL" id="FUWO01000007">
    <property type="protein sequence ID" value="SJZ51150.1"/>
    <property type="molecule type" value="Genomic_DNA"/>
</dbReference>
<dbReference type="SUPFAM" id="SSF55811">
    <property type="entry name" value="Nudix"/>
    <property type="match status" value="1"/>
</dbReference>
<gene>
    <name evidence="4" type="ORF">SAMN02746011_01001</name>
</gene>
<dbReference type="GO" id="GO:0016787">
    <property type="term" value="F:hydrolase activity"/>
    <property type="evidence" value="ECO:0007669"/>
    <property type="project" value="UniProtKB-KW"/>
</dbReference>
<dbReference type="Gene3D" id="3.90.79.10">
    <property type="entry name" value="Nucleoside Triphosphate Pyrophosphohydrolase"/>
    <property type="match status" value="1"/>
</dbReference>